<dbReference type="CDD" id="cd11537">
    <property type="entry name" value="NTP-PPase_RS21-C6_like"/>
    <property type="match status" value="1"/>
</dbReference>
<evidence type="ECO:0000313" key="2">
    <source>
        <dbReference type="Proteomes" id="UP000215694"/>
    </source>
</evidence>
<proteinExistence type="predicted"/>
<dbReference type="OrthoDB" id="9791898at2"/>
<dbReference type="EMBL" id="NOJY02000045">
    <property type="protein sequence ID" value="RDY25839.1"/>
    <property type="molecule type" value="Genomic_DNA"/>
</dbReference>
<dbReference type="Pfam" id="PF12643">
    <property type="entry name" value="MazG-like"/>
    <property type="match status" value="1"/>
</dbReference>
<reference evidence="1 2" key="1">
    <citation type="journal article" date="2017" name="Genome Announc.">
        <title>Draft Genome Sequence of Romboutsia weinsteinii sp. nov. Strain CCRI-19649(T) Isolated from Surface Water.</title>
        <authorList>
            <person name="Maheux A.F."/>
            <person name="Boudreau D.K."/>
            <person name="Berube E."/>
            <person name="Boissinot M."/>
            <person name="Cantin P."/>
            <person name="Raymond F."/>
            <person name="Corbeil J."/>
            <person name="Omar R.F."/>
            <person name="Bergeron M.G."/>
        </authorList>
    </citation>
    <scope>NUCLEOTIDE SEQUENCE [LARGE SCALE GENOMIC DNA]</scope>
    <source>
        <strain evidence="1 2">CCRI-19649</strain>
    </source>
</reference>
<protein>
    <submittedName>
        <fullName evidence="1">Nucleotide pyrophosphohydrolase</fullName>
    </submittedName>
</protein>
<comment type="caution">
    <text evidence="1">The sequence shown here is derived from an EMBL/GenBank/DDBJ whole genome shotgun (WGS) entry which is preliminary data.</text>
</comment>
<dbReference type="GO" id="GO:0005829">
    <property type="term" value="C:cytosol"/>
    <property type="evidence" value="ECO:0007669"/>
    <property type="project" value="TreeGrafter"/>
</dbReference>
<dbReference type="AlphaFoldDB" id="A0A371IZD2"/>
<name>A0A371IZD2_9FIRM</name>
<keyword evidence="2" id="KW-1185">Reference proteome</keyword>
<dbReference type="GO" id="GO:0047840">
    <property type="term" value="F:dCTP diphosphatase activity"/>
    <property type="evidence" value="ECO:0007669"/>
    <property type="project" value="TreeGrafter"/>
</dbReference>
<dbReference type="Proteomes" id="UP000215694">
    <property type="component" value="Unassembled WGS sequence"/>
</dbReference>
<dbReference type="InterPro" id="IPR025984">
    <property type="entry name" value="DCTPP"/>
</dbReference>
<dbReference type="Gene3D" id="1.10.287.1080">
    <property type="entry name" value="MazG-like"/>
    <property type="match status" value="1"/>
</dbReference>
<evidence type="ECO:0000313" key="1">
    <source>
        <dbReference type="EMBL" id="RDY25839.1"/>
    </source>
</evidence>
<accession>A0A371IZD2</accession>
<dbReference type="RefSeq" id="WP_094369483.1">
    <property type="nucleotide sequence ID" value="NZ_NOJY02000045.1"/>
</dbReference>
<dbReference type="InterPro" id="IPR052555">
    <property type="entry name" value="dCTP_Pyrophosphatase"/>
</dbReference>
<organism evidence="1 2">
    <name type="scientific">Romboutsia weinsteinii</name>
    <dbReference type="NCBI Taxonomy" id="2020949"/>
    <lineage>
        <taxon>Bacteria</taxon>
        <taxon>Bacillati</taxon>
        <taxon>Bacillota</taxon>
        <taxon>Clostridia</taxon>
        <taxon>Peptostreptococcales</taxon>
        <taxon>Peptostreptococcaceae</taxon>
        <taxon>Romboutsia</taxon>
    </lineage>
</organism>
<sequence>MNRFKQIEESIVSFRDERDWKKFHNPKDLAISLSIEAGELLECFQWKTNDEIDEILKSDKRVEIEDEVADVANYLILLCNELNIDIFEAIERKIKKNSLKYPVSMCKGSSKKYNEYEEK</sequence>
<dbReference type="PANTHER" id="PTHR46523:SF1">
    <property type="entry name" value="DCTP PYROPHOSPHATASE 1"/>
    <property type="match status" value="1"/>
</dbReference>
<gene>
    <name evidence="1" type="ORF">CHL78_016210</name>
</gene>
<dbReference type="GO" id="GO:0006253">
    <property type="term" value="P:dCTP catabolic process"/>
    <property type="evidence" value="ECO:0007669"/>
    <property type="project" value="TreeGrafter"/>
</dbReference>
<keyword evidence="1" id="KW-0378">Hydrolase</keyword>
<dbReference type="GO" id="GO:0042262">
    <property type="term" value="P:DNA protection"/>
    <property type="evidence" value="ECO:0007669"/>
    <property type="project" value="TreeGrafter"/>
</dbReference>
<dbReference type="PIRSF" id="PIRSF029826">
    <property type="entry name" value="UCP029826_pph"/>
    <property type="match status" value="1"/>
</dbReference>
<dbReference type="PANTHER" id="PTHR46523">
    <property type="entry name" value="DCTP PYROPHOSPHATASE 1"/>
    <property type="match status" value="1"/>
</dbReference>
<dbReference type="SUPFAM" id="SSF101386">
    <property type="entry name" value="all-alpha NTP pyrophosphatases"/>
    <property type="match status" value="1"/>
</dbReference>